<proteinExistence type="predicted"/>
<organism evidence="1 2">
    <name type="scientific">Irpex rosettiformis</name>
    <dbReference type="NCBI Taxonomy" id="378272"/>
    <lineage>
        <taxon>Eukaryota</taxon>
        <taxon>Fungi</taxon>
        <taxon>Dikarya</taxon>
        <taxon>Basidiomycota</taxon>
        <taxon>Agaricomycotina</taxon>
        <taxon>Agaricomycetes</taxon>
        <taxon>Polyporales</taxon>
        <taxon>Irpicaceae</taxon>
        <taxon>Irpex</taxon>
    </lineage>
</organism>
<evidence type="ECO:0000313" key="2">
    <source>
        <dbReference type="Proteomes" id="UP001055072"/>
    </source>
</evidence>
<keyword evidence="2" id="KW-1185">Reference proteome</keyword>
<reference evidence="1" key="1">
    <citation type="journal article" date="2021" name="Environ. Microbiol.">
        <title>Gene family expansions and transcriptome signatures uncover fungal adaptations to wood decay.</title>
        <authorList>
            <person name="Hage H."/>
            <person name="Miyauchi S."/>
            <person name="Viragh M."/>
            <person name="Drula E."/>
            <person name="Min B."/>
            <person name="Chaduli D."/>
            <person name="Navarro D."/>
            <person name="Favel A."/>
            <person name="Norest M."/>
            <person name="Lesage-Meessen L."/>
            <person name="Balint B."/>
            <person name="Merenyi Z."/>
            <person name="de Eugenio L."/>
            <person name="Morin E."/>
            <person name="Martinez A.T."/>
            <person name="Baldrian P."/>
            <person name="Stursova M."/>
            <person name="Martinez M.J."/>
            <person name="Novotny C."/>
            <person name="Magnuson J.K."/>
            <person name="Spatafora J.W."/>
            <person name="Maurice S."/>
            <person name="Pangilinan J."/>
            <person name="Andreopoulos W."/>
            <person name="LaButti K."/>
            <person name="Hundley H."/>
            <person name="Na H."/>
            <person name="Kuo A."/>
            <person name="Barry K."/>
            <person name="Lipzen A."/>
            <person name="Henrissat B."/>
            <person name="Riley R."/>
            <person name="Ahrendt S."/>
            <person name="Nagy L.G."/>
            <person name="Grigoriev I.V."/>
            <person name="Martin F."/>
            <person name="Rosso M.N."/>
        </authorList>
    </citation>
    <scope>NUCLEOTIDE SEQUENCE</scope>
    <source>
        <strain evidence="1">CBS 384.51</strain>
    </source>
</reference>
<name>A0ACB8UHC0_9APHY</name>
<evidence type="ECO:0000313" key="1">
    <source>
        <dbReference type="EMBL" id="KAI0093737.1"/>
    </source>
</evidence>
<accession>A0ACB8UHC0</accession>
<dbReference type="EMBL" id="MU274901">
    <property type="protein sequence ID" value="KAI0093737.1"/>
    <property type="molecule type" value="Genomic_DNA"/>
</dbReference>
<gene>
    <name evidence="1" type="ORF">BDY19DRAFT_270257</name>
</gene>
<sequence>MSVLLEPIVQFYRNILAPVEPLSSWVGSPLSMLDLGAAFRLCLVLRQIREQLRAVHLQNATSDKVTTAAVEERSFVREASTVLLIVYGGEAITSPYLGIPPSFMYSGVVPLLYIGMQALVEKLPTVHSMSLNSELPLTLFDGMSRAYLLCNLIPPAVLGHQNTALSTSPWTLLLTALVTANAGFFVVNLFSFLQPYALTLSTPPELSPYGWTTTDLWCAPFITGLYATLTHAQPFFSDLHAVLFGWLGAATTDVDGFTKIAPMDPEYARAFCALVLAGLFGIRTLKTFGGLATHPAISQKKVKAQ</sequence>
<protein>
    <submittedName>
        <fullName evidence="1">Uncharacterized protein</fullName>
    </submittedName>
</protein>
<comment type="caution">
    <text evidence="1">The sequence shown here is derived from an EMBL/GenBank/DDBJ whole genome shotgun (WGS) entry which is preliminary data.</text>
</comment>
<dbReference type="Proteomes" id="UP001055072">
    <property type="component" value="Unassembled WGS sequence"/>
</dbReference>